<evidence type="ECO:0000259" key="2">
    <source>
        <dbReference type="PROSITE" id="PS50234"/>
    </source>
</evidence>
<protein>
    <recommendedName>
        <fullName evidence="2">VWFA domain-containing protein</fullName>
    </recommendedName>
</protein>
<evidence type="ECO:0000256" key="1">
    <source>
        <dbReference type="SAM" id="Phobius"/>
    </source>
</evidence>
<dbReference type="InterPro" id="IPR036465">
    <property type="entry name" value="vWFA_dom_sf"/>
</dbReference>
<dbReference type="AlphaFoldDB" id="A0A0F9JL14"/>
<accession>A0A0F9JL14</accession>
<proteinExistence type="predicted"/>
<sequence>MGLQITKSEDCLIFYALTPEITKLKQVYTQIGEFMTNKQARDPSDRFNLISFEQDGPYYLEDFTFDTEHILKTLKSMSQNFGYANIAGGIFIAITFIIEVFKKISEKTFRMLILIDDGAYKIPDQYLPALEELIKKVKDIPFFIDIIYIGNQTSEESNKLIKLVNLCKGEFFEIKNTKELKPFLVELSEKKYIKEPEFVKQQIRMIFKDNQPFYVNLADDPVPIVGESTCSICFQKDNEGIVRCPACETVAHKLCWAQWAKSSTIGIKHVFRCHNCFNVLKLDEIFIRDVHSGKIATIAESNKLKKKNIIEYLREIESKSKPKVVHTEDPFAADVRAMLEAKKTEPKEEPGRKKKKRKRAMVNICPNCSKIMMGSKKKCPSCGFVLF</sequence>
<dbReference type="EMBL" id="LAZR01016001">
    <property type="protein sequence ID" value="KKM06406.1"/>
    <property type="molecule type" value="Genomic_DNA"/>
</dbReference>
<evidence type="ECO:0000313" key="3">
    <source>
        <dbReference type="EMBL" id="KKM06406.1"/>
    </source>
</evidence>
<dbReference type="Gene3D" id="3.40.50.410">
    <property type="entry name" value="von Willebrand factor, type A domain"/>
    <property type="match status" value="1"/>
</dbReference>
<keyword evidence="1" id="KW-1133">Transmembrane helix</keyword>
<dbReference type="CDD" id="cd00198">
    <property type="entry name" value="vWFA"/>
    <property type="match status" value="1"/>
</dbReference>
<dbReference type="SUPFAM" id="SSF53300">
    <property type="entry name" value="vWA-like"/>
    <property type="match status" value="1"/>
</dbReference>
<feature type="transmembrane region" description="Helical" evidence="1">
    <location>
        <begin position="81"/>
        <end position="101"/>
    </location>
</feature>
<comment type="caution">
    <text evidence="3">The sequence shown here is derived from an EMBL/GenBank/DDBJ whole genome shotgun (WGS) entry which is preliminary data.</text>
</comment>
<organism evidence="3">
    <name type="scientific">marine sediment metagenome</name>
    <dbReference type="NCBI Taxonomy" id="412755"/>
    <lineage>
        <taxon>unclassified sequences</taxon>
        <taxon>metagenomes</taxon>
        <taxon>ecological metagenomes</taxon>
    </lineage>
</organism>
<dbReference type="InterPro" id="IPR002035">
    <property type="entry name" value="VWF_A"/>
</dbReference>
<keyword evidence="1" id="KW-0472">Membrane</keyword>
<keyword evidence="1" id="KW-0812">Transmembrane</keyword>
<gene>
    <name evidence="3" type="ORF">LCGC14_1744320</name>
</gene>
<reference evidence="3" key="1">
    <citation type="journal article" date="2015" name="Nature">
        <title>Complex archaea that bridge the gap between prokaryotes and eukaryotes.</title>
        <authorList>
            <person name="Spang A."/>
            <person name="Saw J.H."/>
            <person name="Jorgensen S.L."/>
            <person name="Zaremba-Niedzwiedzka K."/>
            <person name="Martijn J."/>
            <person name="Lind A.E."/>
            <person name="van Eijk R."/>
            <person name="Schleper C."/>
            <person name="Guy L."/>
            <person name="Ettema T.J."/>
        </authorList>
    </citation>
    <scope>NUCLEOTIDE SEQUENCE</scope>
</reference>
<dbReference type="PROSITE" id="PS50234">
    <property type="entry name" value="VWFA"/>
    <property type="match status" value="1"/>
</dbReference>
<feature type="domain" description="VWFA" evidence="2">
    <location>
        <begin position="10"/>
        <end position="187"/>
    </location>
</feature>
<name>A0A0F9JL14_9ZZZZ</name>